<proteinExistence type="predicted"/>
<dbReference type="AlphaFoldDB" id="A0A368GGL8"/>
<dbReference type="EMBL" id="JOJR01000154">
    <property type="protein sequence ID" value="RCN43536.1"/>
    <property type="molecule type" value="Genomic_DNA"/>
</dbReference>
<sequence>MTELIGENVASAVDHLRINRANFELVRILRVIWIPTKDLHSRQLERNLGILTSALSIVSKP</sequence>
<evidence type="ECO:0000313" key="2">
    <source>
        <dbReference type="Proteomes" id="UP000252519"/>
    </source>
</evidence>
<protein>
    <submittedName>
        <fullName evidence="1">Uncharacterized protein</fullName>
    </submittedName>
</protein>
<keyword evidence="2" id="KW-1185">Reference proteome</keyword>
<accession>A0A368GGL8</accession>
<evidence type="ECO:0000313" key="1">
    <source>
        <dbReference type="EMBL" id="RCN43536.1"/>
    </source>
</evidence>
<gene>
    <name evidence="1" type="ORF">ANCCAN_10499</name>
</gene>
<name>A0A368GGL8_ANCCA</name>
<reference evidence="1 2" key="1">
    <citation type="submission" date="2014-10" db="EMBL/GenBank/DDBJ databases">
        <title>Draft genome of the hookworm Ancylostoma caninum.</title>
        <authorList>
            <person name="Mitreva M."/>
        </authorList>
    </citation>
    <scope>NUCLEOTIDE SEQUENCE [LARGE SCALE GENOMIC DNA]</scope>
    <source>
        <strain evidence="1 2">Baltimore</strain>
    </source>
</reference>
<comment type="caution">
    <text evidence="1">The sequence shown here is derived from an EMBL/GenBank/DDBJ whole genome shotgun (WGS) entry which is preliminary data.</text>
</comment>
<dbReference type="Proteomes" id="UP000252519">
    <property type="component" value="Unassembled WGS sequence"/>
</dbReference>
<organism evidence="1 2">
    <name type="scientific">Ancylostoma caninum</name>
    <name type="common">Dog hookworm</name>
    <dbReference type="NCBI Taxonomy" id="29170"/>
    <lineage>
        <taxon>Eukaryota</taxon>
        <taxon>Metazoa</taxon>
        <taxon>Ecdysozoa</taxon>
        <taxon>Nematoda</taxon>
        <taxon>Chromadorea</taxon>
        <taxon>Rhabditida</taxon>
        <taxon>Rhabditina</taxon>
        <taxon>Rhabditomorpha</taxon>
        <taxon>Strongyloidea</taxon>
        <taxon>Ancylostomatidae</taxon>
        <taxon>Ancylostomatinae</taxon>
        <taxon>Ancylostoma</taxon>
    </lineage>
</organism>